<reference evidence="4 5" key="1">
    <citation type="submission" date="2013-01" db="EMBL/GenBank/DDBJ databases">
        <authorList>
            <person name="Harkins D.M."/>
            <person name="Durkin A.S."/>
            <person name="Brinkac L.M."/>
            <person name="Haft D.H."/>
            <person name="Selengut J.D."/>
            <person name="Sanka R."/>
            <person name="DePew J."/>
            <person name="Purushe J."/>
            <person name="Hartskeerl R.A."/>
            <person name="Ahmed A."/>
            <person name="van der Linden H."/>
            <person name="Goris M.G.A."/>
            <person name="Vinetz J.M."/>
            <person name="Sutton G.G."/>
            <person name="Nierman W.C."/>
            <person name="Fouts D.E."/>
        </authorList>
    </citation>
    <scope>NUCLEOTIDE SEQUENCE [LARGE SCALE GENOMIC DNA]</scope>
    <source>
        <strain evidence="4 5">TE 1992</strain>
    </source>
</reference>
<feature type="domain" description="DNA methylase N-4/N-6" evidence="3">
    <location>
        <begin position="1"/>
        <end position="41"/>
    </location>
</feature>
<dbReference type="EMBL" id="AKWW02000039">
    <property type="protein sequence ID" value="EMF42450.1"/>
    <property type="molecule type" value="Genomic_DNA"/>
</dbReference>
<dbReference type="InterPro" id="IPR029063">
    <property type="entry name" value="SAM-dependent_MTases_sf"/>
</dbReference>
<dbReference type="SUPFAM" id="SSF53335">
    <property type="entry name" value="S-adenosyl-L-methionine-dependent methyltransferases"/>
    <property type="match status" value="1"/>
</dbReference>
<protein>
    <submittedName>
        <fullName evidence="4">DNA methylase domain protein</fullName>
    </submittedName>
</protein>
<dbReference type="GO" id="GO:0032259">
    <property type="term" value="P:methylation"/>
    <property type="evidence" value="ECO:0007669"/>
    <property type="project" value="UniProtKB-KW"/>
</dbReference>
<evidence type="ECO:0000313" key="5">
    <source>
        <dbReference type="Proteomes" id="UP000011754"/>
    </source>
</evidence>
<organism evidence="4 5">
    <name type="scientific">Leptospira interrogans serovar Lora str. TE 1992</name>
    <dbReference type="NCBI Taxonomy" id="1193028"/>
    <lineage>
        <taxon>Bacteria</taxon>
        <taxon>Pseudomonadati</taxon>
        <taxon>Spirochaetota</taxon>
        <taxon>Spirochaetia</taxon>
        <taxon>Leptospirales</taxon>
        <taxon>Leptospiraceae</taxon>
        <taxon>Leptospira</taxon>
    </lineage>
</organism>
<dbReference type="GO" id="GO:0003677">
    <property type="term" value="F:DNA binding"/>
    <property type="evidence" value="ECO:0007669"/>
    <property type="project" value="InterPro"/>
</dbReference>
<keyword evidence="2" id="KW-0808">Transferase</keyword>
<evidence type="ECO:0000259" key="3">
    <source>
        <dbReference type="Pfam" id="PF01555"/>
    </source>
</evidence>
<dbReference type="Proteomes" id="UP000011754">
    <property type="component" value="Unassembled WGS sequence"/>
</dbReference>
<proteinExistence type="predicted"/>
<name>M3E6A2_LEPIR</name>
<dbReference type="AlphaFoldDB" id="M3E6A2"/>
<gene>
    <name evidence="4" type="ORF">LEP1GSC067_2937</name>
</gene>
<dbReference type="InterPro" id="IPR001091">
    <property type="entry name" value="RM_Methyltransferase"/>
</dbReference>
<evidence type="ECO:0000313" key="4">
    <source>
        <dbReference type="EMBL" id="EMF42450.1"/>
    </source>
</evidence>
<dbReference type="InterPro" id="IPR002941">
    <property type="entry name" value="DNA_methylase_N4/N6"/>
</dbReference>
<dbReference type="PRINTS" id="PR00508">
    <property type="entry name" value="S21N4MTFRASE"/>
</dbReference>
<evidence type="ECO:0000256" key="2">
    <source>
        <dbReference type="ARBA" id="ARBA00022679"/>
    </source>
</evidence>
<evidence type="ECO:0000256" key="1">
    <source>
        <dbReference type="ARBA" id="ARBA00022603"/>
    </source>
</evidence>
<dbReference type="Pfam" id="PF01555">
    <property type="entry name" value="N6_N4_Mtase"/>
    <property type="match status" value="1"/>
</dbReference>
<dbReference type="GO" id="GO:0008170">
    <property type="term" value="F:N-methyltransferase activity"/>
    <property type="evidence" value="ECO:0007669"/>
    <property type="project" value="InterPro"/>
</dbReference>
<keyword evidence="1 4" id="KW-0489">Methyltransferase</keyword>
<dbReference type="Gene3D" id="3.40.50.150">
    <property type="entry name" value="Vaccinia Virus protein VP39"/>
    <property type="match status" value="1"/>
</dbReference>
<sequence>MYSLKGDIVLDPFLGTGTTTLAAIGNCRNSIGFDLEPGLLKVQLENLHSIKDKLNRIIEKRKTITTFLYRIDKMKGNRFFILIKIFKRP</sequence>
<accession>M3E6A2</accession>
<comment type="caution">
    <text evidence="4">The sequence shown here is derived from an EMBL/GenBank/DDBJ whole genome shotgun (WGS) entry which is preliminary data.</text>
</comment>